<dbReference type="InterPro" id="IPR003961">
    <property type="entry name" value="FN3_dom"/>
</dbReference>
<dbReference type="Pfam" id="PF22544">
    <property type="entry name" value="HYDIN_VesB_CFA65-like_Ig"/>
    <property type="match status" value="4"/>
</dbReference>
<dbReference type="Pfam" id="PF13585">
    <property type="entry name" value="CHU_C"/>
    <property type="match status" value="1"/>
</dbReference>
<dbReference type="SMART" id="SM00060">
    <property type="entry name" value="FN3"/>
    <property type="match status" value="4"/>
</dbReference>
<evidence type="ECO:0000313" key="9">
    <source>
        <dbReference type="EMBL" id="SMG52832.1"/>
    </source>
</evidence>
<keyword evidence="10" id="KW-1185">Reference proteome</keyword>
<dbReference type="InterPro" id="IPR053879">
    <property type="entry name" value="HYDIN_VesB_CFA65-like_Ig"/>
</dbReference>
<evidence type="ECO:0000256" key="1">
    <source>
        <dbReference type="ARBA" id="ARBA00004138"/>
    </source>
</evidence>
<dbReference type="InterPro" id="IPR011467">
    <property type="entry name" value="DUF1573"/>
</dbReference>
<proteinExistence type="predicted"/>
<organism evidence="9 10">
    <name type="scientific">Marivirga sericea</name>
    <dbReference type="NCBI Taxonomy" id="1028"/>
    <lineage>
        <taxon>Bacteria</taxon>
        <taxon>Pseudomonadati</taxon>
        <taxon>Bacteroidota</taxon>
        <taxon>Cytophagia</taxon>
        <taxon>Cytophagales</taxon>
        <taxon>Marivirgaceae</taxon>
        <taxon>Marivirga</taxon>
    </lineage>
</organism>
<dbReference type="InterPro" id="IPR014756">
    <property type="entry name" value="Ig_E-set"/>
</dbReference>
<dbReference type="InterPro" id="IPR036116">
    <property type="entry name" value="FN3_sf"/>
</dbReference>
<accession>A0A1X7LHT7</accession>
<dbReference type="Pfam" id="PF13517">
    <property type="entry name" value="FG-GAP_3"/>
    <property type="match status" value="3"/>
</dbReference>
<dbReference type="CDD" id="cd00063">
    <property type="entry name" value="FN3"/>
    <property type="match status" value="1"/>
</dbReference>
<dbReference type="EMBL" id="FXAW01000012">
    <property type="protein sequence ID" value="SMG52832.1"/>
    <property type="molecule type" value="Genomic_DNA"/>
</dbReference>
<dbReference type="NCBIfam" id="TIGR04131">
    <property type="entry name" value="Bac_Flav_CTERM"/>
    <property type="match status" value="1"/>
</dbReference>
<dbReference type="RefSeq" id="WP_085519134.1">
    <property type="nucleotide sequence ID" value="NZ_FXAW01000012.1"/>
</dbReference>
<dbReference type="OrthoDB" id="1525027at2"/>
<feature type="domain" description="Fibronectin type-III" evidence="8">
    <location>
        <begin position="955"/>
        <end position="1065"/>
    </location>
</feature>
<gene>
    <name evidence="9" type="ORF">SAMN05661096_04020</name>
</gene>
<evidence type="ECO:0000256" key="2">
    <source>
        <dbReference type="ARBA" id="ARBA00004496"/>
    </source>
</evidence>
<dbReference type="InterPro" id="IPR013783">
    <property type="entry name" value="Ig-like_fold"/>
</dbReference>
<keyword evidence="3" id="KW-0963">Cytoplasm</keyword>
<evidence type="ECO:0000256" key="6">
    <source>
        <dbReference type="ARBA" id="ARBA00023273"/>
    </source>
</evidence>
<dbReference type="SUPFAM" id="SSF81296">
    <property type="entry name" value="E set domains"/>
    <property type="match status" value="1"/>
</dbReference>
<evidence type="ECO:0000259" key="8">
    <source>
        <dbReference type="PROSITE" id="PS50853"/>
    </source>
</evidence>
<dbReference type="InterPro" id="IPR011889">
    <property type="entry name" value="Liste_lipo_26"/>
</dbReference>
<dbReference type="NCBIfam" id="TIGR02167">
    <property type="entry name" value="Liste_lipo_26"/>
    <property type="match status" value="5"/>
</dbReference>
<keyword evidence="5" id="KW-0969">Cilium</keyword>
<keyword evidence="4 7" id="KW-0732">Signal</keyword>
<dbReference type="NCBIfam" id="NF012200">
    <property type="entry name" value="choice_anch_D"/>
    <property type="match status" value="5"/>
</dbReference>
<dbReference type="InterPro" id="IPR032812">
    <property type="entry name" value="SbsA_Ig"/>
</dbReference>
<dbReference type="Pfam" id="PF03382">
    <property type="entry name" value="DUF285"/>
    <property type="match status" value="6"/>
</dbReference>
<dbReference type="PANTHER" id="PTHR44103:SF1">
    <property type="entry name" value="PROPROTEIN CONVERTASE P"/>
    <property type="match status" value="1"/>
</dbReference>
<dbReference type="SUPFAM" id="SSF50965">
    <property type="entry name" value="Galactose oxidase, central domain"/>
    <property type="match status" value="1"/>
</dbReference>
<reference evidence="10" key="1">
    <citation type="submission" date="2017-04" db="EMBL/GenBank/DDBJ databases">
        <authorList>
            <person name="Varghese N."/>
            <person name="Submissions S."/>
        </authorList>
    </citation>
    <scope>NUCLEOTIDE SEQUENCE [LARGE SCALE GENOMIC DNA]</scope>
    <source>
        <strain evidence="10">DSM 4125</strain>
    </source>
</reference>
<dbReference type="InterPro" id="IPR028994">
    <property type="entry name" value="Integrin_alpha_N"/>
</dbReference>
<dbReference type="InterPro" id="IPR011043">
    <property type="entry name" value="Gal_Oxase/kelch_b-propeller"/>
</dbReference>
<name>A0A1X7LHT7_9BACT</name>
<evidence type="ECO:0000256" key="5">
    <source>
        <dbReference type="ARBA" id="ARBA00023069"/>
    </source>
</evidence>
<feature type="signal peptide" evidence="7">
    <location>
        <begin position="1"/>
        <end position="23"/>
    </location>
</feature>
<dbReference type="PANTHER" id="PTHR44103">
    <property type="entry name" value="PROPROTEIN CONVERTASE P"/>
    <property type="match status" value="1"/>
</dbReference>
<dbReference type="Pfam" id="PF00041">
    <property type="entry name" value="fn3"/>
    <property type="match status" value="1"/>
</dbReference>
<dbReference type="CDD" id="cd00603">
    <property type="entry name" value="IPT_PCSR"/>
    <property type="match status" value="1"/>
</dbReference>
<dbReference type="Pfam" id="PF14312">
    <property type="entry name" value="FG-GAP_2"/>
    <property type="match status" value="1"/>
</dbReference>
<dbReference type="SUPFAM" id="SSF49265">
    <property type="entry name" value="Fibronectin type III"/>
    <property type="match status" value="2"/>
</dbReference>
<evidence type="ECO:0000256" key="7">
    <source>
        <dbReference type="SAM" id="SignalP"/>
    </source>
</evidence>
<dbReference type="Gene3D" id="2.60.40.10">
    <property type="entry name" value="Immunoglobulins"/>
    <property type="match status" value="11"/>
</dbReference>
<dbReference type="InterPro" id="IPR005046">
    <property type="entry name" value="DUF285"/>
</dbReference>
<dbReference type="Pfam" id="PF13205">
    <property type="entry name" value="Big_5"/>
    <property type="match status" value="1"/>
</dbReference>
<dbReference type="GO" id="GO:0005737">
    <property type="term" value="C:cytoplasm"/>
    <property type="evidence" value="ECO:0007669"/>
    <property type="project" value="UniProtKB-SubCell"/>
</dbReference>
<feature type="chain" id="PRO_5013344579" evidence="7">
    <location>
        <begin position="24"/>
        <end position="2862"/>
    </location>
</feature>
<protein>
    <submittedName>
        <fullName evidence="9">Gliding motility-associated C-terminal domain-containing protein</fullName>
    </submittedName>
</protein>
<evidence type="ECO:0000256" key="4">
    <source>
        <dbReference type="ARBA" id="ARBA00022729"/>
    </source>
</evidence>
<dbReference type="STRING" id="1028.SAMN05661096_04020"/>
<dbReference type="InterPro" id="IPR026341">
    <property type="entry name" value="T9SS_type_B"/>
</dbReference>
<sequence>MKKLLSIVYLLFSTLLCINSALGQAPTITNISPTEGPVGSLVTITGTNLGDLTALSIAGVTGLEISNDQSTLIGFVMPGATTGTVDVTTSFGSVSSSQSFTVNNPAATPALQLGADIDGEAASDESGSSVSISADGLRLAVGAPGNDGTDTDAGQVHIYEWSGSAWGQVGLDIDGEAAGDQSGWSVSLSADGHRVAIGALGNNGFTGHVRVYEDIAGVWTKIGDDIDGEAVSDQSGYSVSLSADGQRVAIGARLNGANVGHVRIYQDNAGVWTQIGLDIDGENTNDQSAFSVSLSANGQRVAIGAPFNAGNGSRAGHVRIFEDIAGTWTQVGVDINGEAVNEEYGWSVSLSADGQRVAIGATAVLTGSAGYVRIYEWSGSVWNKIADIDGEVPDDRSGISVSLSADGNRVAIGARLNAGGGLDAGHVRIYEDIAGTWSQILDDIDGEAAGNESGRSVSLSADGERLAIGAPFNNGNGVSAGHVRAFQLVNPLNLITSTPTSNANNVATNSNIVLNFDLNVDGTTANATNIVVSGNLSGLIDGTFLGGGTSTITFTPSNSFKPAEIISVTVTAGLLGTGAEIAVAKTFQFTVASQTGPGTFLPAGNLILGGISGGRGLKAVDLDGDGDIDFLSASYFADEIAWLENDGSQNFTKRVIGTGFQVDQASDLFAADFDGDGDLDIVSVSTTDFGRVNWWENDGSQNFSTNFVTAFSMEDPGVVIAADMDRDGDMDIVLGTSIPAPQRIRWYENTGPFFAAGRDVLSGIETVNFVSGLFATDMDNDGDMDLLSSSFLDDKIAWYENDGNEYFTQRVITTTASRANDVYAADIDSDGDVDIFTTGFLDNTVYWFENNGSQSFTERTLTTKNGPSSVVVTDVDGDGDMDVVTSAQDDNTVTFLINDGSQNFTEQAITSTANTPNTVTPVDMDQDGDLDIVIYNQAGTEILWYEQAVIAPITQASNLSFSNVTSSSLTLDWTNGDGANRIVVARAGSPVDANPSDNTTYNANTIFGDGDLVGTGNFVVYNGSGNSFTVTGLTAGQTYHFSVFEYNGATGGEKFNTATAINNPASKWIGRPFITTWSTTDGNITIPTTGTGYNYDIKWTNLTSTGVGDGLASGIGNTPYLISGLAPNETYQIEISGTFPRIYFFNGSEKDKIQTVEQWGDIVWSPTMTFTFLGCTALTIPAVDAPDLSNVTNMTGFFNGASAFNSDISNWDLSNVNFMGGFFQNATAFNNGGQPLTWGSSVSNVSNMNSLFSGAISFNQDISDWDVSSVENMSSMFFNASLFNQDISDWDVSEVLDMSFIFANASNFNNGSQALNWGVKTAKVQNMARMFENAAQFDQAIGDWNVSQVTDMSSMFSGASSFNQDISSWEVSEVQNMSQMFITASNFNQNIGGWDVSKVENMSLMFFSATEFNNGDAPLLWNSNGGTSAVINMASMFSNAINFNQAISTWNVSSATNMSGMFFRAGSFNQNIGGWDVTSVTDMSNMFRDASNFNNGGSALLWNTNGGTGAVTNMFRMFHNTSGFYSFNQDIGTWDVSSVTNMSQMFYNNNFNQNIGGWDVTSVTDMSRMFNSASAFNNGGAPLLWNLNGGTAAVTDMSSMFSSATSFNQNVSTWDVSSVNNMYRMFLNSLAFDQSLAAWDVSAVVSISSTDGMNNMLYRSGLSTANYDATLEGWSSLPLQNNITLDARDIFYCSPSAAAARADIIANFGWTFDDGGICEPSSQASNITFSNIGVNQMDINWTSGNGSDRIVIVRDSAPVNAIPSDANSYTANAAFGDGATEIGTDNFVVYNGTGNSITITNLVGGTDYHVSVFEYNGTTGNENYISTGSINSQSTLATQPTAQASSINFTNLAASELEISWMNGNGSNRIVLVKAGAPVDAVPANATAYNANSVLGSGDDLGTGNFVVYNGNSNNFTLSGLNASTTYHVQVFEYNGTSGTESYNISALSGNPANQSTLATQPTNQVSNIAFTNLSTTQMDVGWDIGNGTNRIVVVKVGAPVDATPANASTYNANSAFGLGDELATGNFVVYNGTGNTFTLTNLTFGTEYHVRVFEYNGTSGTENYNVNIGVMGNPTNIFLGPEIQVLNEPTNLTSTDLVDFGSALINQSSSETFTITNQGSIDLIISDMQLTAGTAYSISGITLPATINAGGTTNFTITLSSAIPQQWDDILTISNNDANETNFVINLSGTITATAEPEIELLAGTIPFSTGSTITLADAVQSNEATQIFTINNIGTAELTINSANFNDGSAFSVSSISSPIAAGSSANFTVTLDGTLAGDFSDVLTIFSNDADESSFVINLSGTVIGISEPEIEVINASTVLVSGSSVIDFGQGTVGSNVQQQLVINNLGTTDLNISSLTLRGDSNFSVSPATAVVPAGGTASFSLTLSTAAAGSFTDQLTINSDDPDEGAFIIDLQGIIVAADGQEISVIYDGSPLISGTGLIDFGEVIQGQTASQTLTIENTGTSELVITEILLDDGSAFSFEELDFPLTLMPEESLAITLLLSTDVVGFFTDTMTIVSNDPDLGGFEIDLSGNVNPVPVPRLEVRDSAGLVGKVVQFGTTEENNGLSLSFNIFNLGTAELQISNIGSTSGQFTVSGITLPISIAASTSASFNLTFSADQVGEFESTISISSNDPGQEVFSFNVRAVISGGQAVVFITNEDNTVDRFVISNEDIDLGQTLVDLDIVKIFGIENLSESETLQINGITTDNPLFTVSDIPASVAAGGLEEFSLTLNSRRVGINSAQITISTSINDFSFNAVAEVIAEEEPQLTVYNVITPNGDGRHDFLFIENIDLYPNSSLSIYNRWGNKVFEIDRYDNTGNIFEGISDSGEELLTGNYYYVIDRGDGSGRFSGFILIKR</sequence>
<dbReference type="SUPFAM" id="SSF69318">
    <property type="entry name" value="Integrin alpha N-terminal domain"/>
    <property type="match status" value="1"/>
</dbReference>
<evidence type="ECO:0000313" key="10">
    <source>
        <dbReference type="Proteomes" id="UP000193804"/>
    </source>
</evidence>
<evidence type="ECO:0000256" key="3">
    <source>
        <dbReference type="ARBA" id="ARBA00022490"/>
    </source>
</evidence>
<comment type="subcellular location">
    <subcellularLocation>
        <location evidence="1">Cell projection</location>
        <location evidence="1">Cilium</location>
    </subcellularLocation>
    <subcellularLocation>
        <location evidence="2">Cytoplasm</location>
    </subcellularLocation>
</comment>
<dbReference type="PROSITE" id="PS50853">
    <property type="entry name" value="FN3"/>
    <property type="match status" value="1"/>
</dbReference>
<keyword evidence="6" id="KW-0966">Cell projection</keyword>
<dbReference type="Proteomes" id="UP000193804">
    <property type="component" value="Unassembled WGS sequence"/>
</dbReference>
<dbReference type="InterPro" id="IPR013517">
    <property type="entry name" value="FG-GAP"/>
</dbReference>
<dbReference type="Pfam" id="PF07610">
    <property type="entry name" value="DUF1573"/>
    <property type="match status" value="1"/>
</dbReference>